<dbReference type="InterPro" id="IPR025449">
    <property type="entry name" value="JetB"/>
</dbReference>
<protein>
    <recommendedName>
        <fullName evidence="4">DUF4194 domain-containing protein</fullName>
    </recommendedName>
</protein>
<accession>A0A448T210</accession>
<dbReference type="Pfam" id="PF13835">
    <property type="entry name" value="DUF4194"/>
    <property type="match status" value="1"/>
</dbReference>
<organism evidence="2 3">
    <name type="scientific">Serratia fonticola</name>
    <dbReference type="NCBI Taxonomy" id="47917"/>
    <lineage>
        <taxon>Bacteria</taxon>
        <taxon>Pseudomonadati</taxon>
        <taxon>Pseudomonadota</taxon>
        <taxon>Gammaproteobacteria</taxon>
        <taxon>Enterobacterales</taxon>
        <taxon>Yersiniaceae</taxon>
        <taxon>Serratia</taxon>
    </lineage>
</organism>
<feature type="compositionally biased region" description="Basic and acidic residues" evidence="1">
    <location>
        <begin position="1"/>
        <end position="16"/>
    </location>
</feature>
<proteinExistence type="predicted"/>
<gene>
    <name evidence="2" type="ORF">NCTC13193_04438</name>
</gene>
<feature type="region of interest" description="Disordered" evidence="1">
    <location>
        <begin position="1"/>
        <end position="37"/>
    </location>
</feature>
<name>A0A448T210_SERFO</name>
<dbReference type="Proteomes" id="UP000270487">
    <property type="component" value="Chromosome"/>
</dbReference>
<evidence type="ECO:0000313" key="2">
    <source>
        <dbReference type="EMBL" id="VEI73981.1"/>
    </source>
</evidence>
<evidence type="ECO:0000256" key="1">
    <source>
        <dbReference type="SAM" id="MobiDB-lite"/>
    </source>
</evidence>
<evidence type="ECO:0000313" key="3">
    <source>
        <dbReference type="Proteomes" id="UP000270487"/>
    </source>
</evidence>
<reference evidence="2 3" key="1">
    <citation type="submission" date="2018-12" db="EMBL/GenBank/DDBJ databases">
        <authorList>
            <consortium name="Pathogen Informatics"/>
        </authorList>
    </citation>
    <scope>NUCLEOTIDE SEQUENCE [LARGE SCALE GENOMIC DNA]</scope>
    <source>
        <strain evidence="2 3">NCTC13193</strain>
    </source>
</reference>
<sequence>MSEEKVSSGDLLDRMRRLSQLSKEQRERTPEPEPVAKLPEERLDLELDLVVPELATAEPEITEVDTEVLAPEIRRTLVSLLRVGVVLATQKPKLFEALCRHQAVIGNHLANMYLRLLLDEPGGVAFVLQQDLEEDEETETISLINRRTLSLYDTLLLLVLRKHYQERERAGEQRVIIDIERIESHLTPFLPLTNNSKADRKKLNSALDKMAERYILSAIRGESERYEITPVIRYVVNAAFLEAMLEEYERLALNAETSPANKEEADDGEE</sequence>
<dbReference type="EMBL" id="LR134492">
    <property type="protein sequence ID" value="VEI73981.1"/>
    <property type="molecule type" value="Genomic_DNA"/>
</dbReference>
<evidence type="ECO:0008006" key="4">
    <source>
        <dbReference type="Google" id="ProtNLM"/>
    </source>
</evidence>
<dbReference type="AlphaFoldDB" id="A0A448T210"/>